<comment type="similarity">
    <text evidence="2 13">Belongs to the radical SAM superfamily. Biotin synthase family.</text>
</comment>
<keyword evidence="11 13" id="KW-0411">Iron-sulfur</keyword>
<dbReference type="AlphaFoldDB" id="A0AAW3X1R5"/>
<dbReference type="SMART" id="SM00876">
    <property type="entry name" value="BATS"/>
    <property type="match status" value="1"/>
</dbReference>
<dbReference type="Proteomes" id="UP000653904">
    <property type="component" value="Unassembled WGS sequence"/>
</dbReference>
<dbReference type="GO" id="GO:0004076">
    <property type="term" value="F:biotin synthase activity"/>
    <property type="evidence" value="ECO:0007669"/>
    <property type="project" value="UniProtKB-UniRule"/>
</dbReference>
<dbReference type="EMBL" id="JACOOW010000006">
    <property type="protein sequence ID" value="MBC5656561.1"/>
    <property type="molecule type" value="Genomic_DNA"/>
</dbReference>
<feature type="binding site" evidence="13 14">
    <location>
        <position position="76"/>
    </location>
    <ligand>
        <name>[4Fe-4S] cluster</name>
        <dbReference type="ChEBI" id="CHEBI:49883"/>
        <note>4Fe-4S-S-AdoMet</note>
    </ligand>
</feature>
<dbReference type="CDD" id="cd01335">
    <property type="entry name" value="Radical_SAM"/>
    <property type="match status" value="1"/>
</dbReference>
<feature type="binding site" evidence="13 14">
    <location>
        <position position="120"/>
    </location>
    <ligand>
        <name>[2Fe-2S] cluster</name>
        <dbReference type="ChEBI" id="CHEBI:190135"/>
    </ligand>
</feature>
<dbReference type="EC" id="2.8.1.6" evidence="3 13"/>
<dbReference type="NCBIfam" id="TIGR00433">
    <property type="entry name" value="bioB"/>
    <property type="match status" value="1"/>
</dbReference>
<evidence type="ECO:0000313" key="18">
    <source>
        <dbReference type="Proteomes" id="UP000653904"/>
    </source>
</evidence>
<keyword evidence="6 13" id="KW-0949">S-adenosyl-L-methionine</keyword>
<comment type="cofactor">
    <cofactor evidence="13 14">
        <name>[4Fe-4S] cluster</name>
        <dbReference type="ChEBI" id="CHEBI:49883"/>
    </cofactor>
    <text evidence="13 14">Binds 1 [4Fe-4S] cluster. The cluster is coordinated with 3 cysteines and an exchangeable S-adenosyl-L-methionine.</text>
</comment>
<dbReference type="GO" id="GO:0051537">
    <property type="term" value="F:2 iron, 2 sulfur cluster binding"/>
    <property type="evidence" value="ECO:0007669"/>
    <property type="project" value="UniProtKB-KW"/>
</dbReference>
<evidence type="ECO:0000256" key="15">
    <source>
        <dbReference type="SAM" id="MobiDB-lite"/>
    </source>
</evidence>
<keyword evidence="9 13" id="KW-0093">Biotin biosynthesis</keyword>
<evidence type="ECO:0000256" key="11">
    <source>
        <dbReference type="ARBA" id="ARBA00023014"/>
    </source>
</evidence>
<evidence type="ECO:0000256" key="3">
    <source>
        <dbReference type="ARBA" id="ARBA00012236"/>
    </source>
</evidence>
<sequence length="342" mass="37889">MSTATSTQTSSTECPSTESSTTAADPVLTREEAIAILAGPDSELPELLKRAGALRRKYKGNRVSIHLLTNARSGNCSQNCAYCAQSCRSKADIETYKWVDDKKLYDDNEFVHDHHLARHCIGLSGMGFSDDEIRELADRIRVMKKQGTHLCCSIGFLTEKQALMLKEAGLDRINHNLNSSRSYYHNICTTHTFDQRVNNIKMLQRLGFEICSGGIIGMGESHADVVDMLLELREIAPQALPINFLLPIPGTPLEHTDTSGLTTEYCLKVLCLARLMVPQTDLRCAAGREVYFKGREGDLLRVVDSIFASGYLTAGGQGIKDTIQAIENAGYTYEIESDDREE</sequence>
<dbReference type="RefSeq" id="WP_118652334.1">
    <property type="nucleotide sequence ID" value="NZ_JACOOW010000006.1"/>
</dbReference>
<dbReference type="GO" id="GO:0005506">
    <property type="term" value="F:iron ion binding"/>
    <property type="evidence" value="ECO:0007669"/>
    <property type="project" value="UniProtKB-UniRule"/>
</dbReference>
<evidence type="ECO:0000256" key="7">
    <source>
        <dbReference type="ARBA" id="ARBA00022714"/>
    </source>
</evidence>
<feature type="compositionally biased region" description="Low complexity" evidence="15">
    <location>
        <begin position="1"/>
        <end position="22"/>
    </location>
</feature>
<dbReference type="Gene3D" id="3.20.20.70">
    <property type="entry name" value="Aldolase class I"/>
    <property type="match status" value="1"/>
</dbReference>
<dbReference type="PANTHER" id="PTHR22976:SF2">
    <property type="entry name" value="BIOTIN SYNTHASE, MITOCHONDRIAL"/>
    <property type="match status" value="1"/>
</dbReference>
<evidence type="ECO:0000256" key="14">
    <source>
        <dbReference type="PIRSR" id="PIRSR001619-1"/>
    </source>
</evidence>
<evidence type="ECO:0000256" key="6">
    <source>
        <dbReference type="ARBA" id="ARBA00022691"/>
    </source>
</evidence>
<dbReference type="InterPro" id="IPR002684">
    <property type="entry name" value="Biotin_synth/BioAB"/>
</dbReference>
<protein>
    <recommendedName>
        <fullName evidence="3 13">Biotin synthase</fullName>
        <ecNumber evidence="3 13">2.8.1.6</ecNumber>
    </recommendedName>
</protein>
<gene>
    <name evidence="13 17" type="primary">bioB</name>
    <name evidence="17" type="ORF">H8S19_05665</name>
</gene>
<keyword evidence="18" id="KW-1185">Reference proteome</keyword>
<dbReference type="GO" id="GO:0009102">
    <property type="term" value="P:biotin biosynthetic process"/>
    <property type="evidence" value="ECO:0007669"/>
    <property type="project" value="UniProtKB-UniRule"/>
</dbReference>
<comment type="function">
    <text evidence="13">Catalyzes the conversion of dethiobiotin (DTB) to biotin by the insertion of a sulfur atom into dethiobiotin via a radical-based mechanism.</text>
</comment>
<dbReference type="InterPro" id="IPR006638">
    <property type="entry name" value="Elp3/MiaA/NifB-like_rSAM"/>
</dbReference>
<evidence type="ECO:0000256" key="2">
    <source>
        <dbReference type="ARBA" id="ARBA00010765"/>
    </source>
</evidence>
<reference evidence="17 18" key="1">
    <citation type="submission" date="2020-08" db="EMBL/GenBank/DDBJ databases">
        <title>Genome public.</title>
        <authorList>
            <person name="Liu C."/>
            <person name="Sun Q."/>
        </authorList>
    </citation>
    <scope>NUCLEOTIDE SEQUENCE [LARGE SCALE GENOMIC DNA]</scope>
    <source>
        <strain evidence="17 18">BX14</strain>
    </source>
</reference>
<evidence type="ECO:0000256" key="4">
    <source>
        <dbReference type="ARBA" id="ARBA00022485"/>
    </source>
</evidence>
<feature type="binding site" evidence="13 14">
    <location>
        <position position="80"/>
    </location>
    <ligand>
        <name>[4Fe-4S] cluster</name>
        <dbReference type="ChEBI" id="CHEBI:49883"/>
        <note>4Fe-4S-S-AdoMet</note>
    </ligand>
</feature>
<keyword evidence="10 13" id="KW-0408">Iron</keyword>
<feature type="binding site" evidence="13 14">
    <location>
        <position position="211"/>
    </location>
    <ligand>
        <name>[2Fe-2S] cluster</name>
        <dbReference type="ChEBI" id="CHEBI:190135"/>
    </ligand>
</feature>
<dbReference type="Pfam" id="PF04055">
    <property type="entry name" value="Radical_SAM"/>
    <property type="match status" value="1"/>
</dbReference>
<evidence type="ECO:0000256" key="9">
    <source>
        <dbReference type="ARBA" id="ARBA00022756"/>
    </source>
</evidence>
<comment type="cofactor">
    <cofactor evidence="13">
        <name>[2Fe-2S] cluster</name>
        <dbReference type="ChEBI" id="CHEBI:190135"/>
    </cofactor>
    <text evidence="13">Binds 1 [2Fe-2S] cluster. The cluster is coordinated with 3 cysteines and 1 arginine.</text>
</comment>
<dbReference type="HAMAP" id="MF_01694">
    <property type="entry name" value="BioB"/>
    <property type="match status" value="1"/>
</dbReference>
<organism evidence="17 18">
    <name type="scientific">Clostridium segne</name>
    <dbReference type="NCBI Taxonomy" id="2763038"/>
    <lineage>
        <taxon>Bacteria</taxon>
        <taxon>Bacillati</taxon>
        <taxon>Bacillota</taxon>
        <taxon>Clostridia</taxon>
        <taxon>Eubacteriales</taxon>
        <taxon>Clostridiaceae</taxon>
        <taxon>Clostridium</taxon>
    </lineage>
</organism>
<feature type="domain" description="Radical SAM core" evidence="16">
    <location>
        <begin position="59"/>
        <end position="288"/>
    </location>
</feature>
<feature type="binding site" evidence="13 14">
    <location>
        <position position="83"/>
    </location>
    <ligand>
        <name>[4Fe-4S] cluster</name>
        <dbReference type="ChEBI" id="CHEBI:49883"/>
        <note>4Fe-4S-S-AdoMet</note>
    </ligand>
</feature>
<comment type="subunit">
    <text evidence="13">Homodimer.</text>
</comment>
<keyword evidence="5 13" id="KW-0808">Transferase</keyword>
<keyword evidence="7 13" id="KW-0001">2Fe-2S</keyword>
<proteinExistence type="inferred from homology"/>
<feature type="binding site" evidence="13 14">
    <location>
        <position position="283"/>
    </location>
    <ligand>
        <name>[2Fe-2S] cluster</name>
        <dbReference type="ChEBI" id="CHEBI:190135"/>
    </ligand>
</feature>
<comment type="pathway">
    <text evidence="1 13">Cofactor biosynthesis; biotin biosynthesis; biotin from 7,8-diaminononanoate: step 2/2.</text>
</comment>
<keyword evidence="8 13" id="KW-0479">Metal-binding</keyword>
<dbReference type="InterPro" id="IPR058240">
    <property type="entry name" value="rSAM_sf"/>
</dbReference>
<comment type="caution">
    <text evidence="17">The sequence shown here is derived from an EMBL/GenBank/DDBJ whole genome shotgun (WGS) entry which is preliminary data.</text>
</comment>
<evidence type="ECO:0000256" key="12">
    <source>
        <dbReference type="ARBA" id="ARBA00051157"/>
    </source>
</evidence>
<dbReference type="SFLD" id="SFLDG01060">
    <property type="entry name" value="BATS_domain_containing"/>
    <property type="match status" value="1"/>
</dbReference>
<evidence type="ECO:0000313" key="17">
    <source>
        <dbReference type="EMBL" id="MBC5656561.1"/>
    </source>
</evidence>
<dbReference type="PIRSF" id="PIRSF001619">
    <property type="entry name" value="Biotin_synth"/>
    <property type="match status" value="1"/>
</dbReference>
<dbReference type="InterPro" id="IPR010722">
    <property type="entry name" value="BATS_dom"/>
</dbReference>
<keyword evidence="4 13" id="KW-0004">4Fe-4S</keyword>
<dbReference type="InterPro" id="IPR024177">
    <property type="entry name" value="Biotin_synthase"/>
</dbReference>
<dbReference type="SMART" id="SM00729">
    <property type="entry name" value="Elp3"/>
    <property type="match status" value="1"/>
</dbReference>
<dbReference type="InterPro" id="IPR007197">
    <property type="entry name" value="rSAM"/>
</dbReference>
<dbReference type="PROSITE" id="PS51918">
    <property type="entry name" value="RADICAL_SAM"/>
    <property type="match status" value="1"/>
</dbReference>
<dbReference type="SUPFAM" id="SSF102114">
    <property type="entry name" value="Radical SAM enzymes"/>
    <property type="match status" value="1"/>
</dbReference>
<evidence type="ECO:0000259" key="16">
    <source>
        <dbReference type="PROSITE" id="PS51918"/>
    </source>
</evidence>
<comment type="catalytic activity">
    <reaction evidence="12 13">
        <text>(4R,5S)-dethiobiotin + (sulfur carrier)-SH + 2 reduced [2Fe-2S]-[ferredoxin] + 2 S-adenosyl-L-methionine = (sulfur carrier)-H + biotin + 2 5'-deoxyadenosine + 2 L-methionine + 2 oxidized [2Fe-2S]-[ferredoxin]</text>
        <dbReference type="Rhea" id="RHEA:22060"/>
        <dbReference type="Rhea" id="RHEA-COMP:10000"/>
        <dbReference type="Rhea" id="RHEA-COMP:10001"/>
        <dbReference type="Rhea" id="RHEA-COMP:14737"/>
        <dbReference type="Rhea" id="RHEA-COMP:14739"/>
        <dbReference type="ChEBI" id="CHEBI:17319"/>
        <dbReference type="ChEBI" id="CHEBI:29917"/>
        <dbReference type="ChEBI" id="CHEBI:33737"/>
        <dbReference type="ChEBI" id="CHEBI:33738"/>
        <dbReference type="ChEBI" id="CHEBI:57586"/>
        <dbReference type="ChEBI" id="CHEBI:57844"/>
        <dbReference type="ChEBI" id="CHEBI:59789"/>
        <dbReference type="ChEBI" id="CHEBI:64428"/>
        <dbReference type="ChEBI" id="CHEBI:149473"/>
        <dbReference type="EC" id="2.8.1.6"/>
    </reaction>
</comment>
<evidence type="ECO:0000256" key="13">
    <source>
        <dbReference type="HAMAP-Rule" id="MF_01694"/>
    </source>
</evidence>
<evidence type="ECO:0000256" key="1">
    <source>
        <dbReference type="ARBA" id="ARBA00004942"/>
    </source>
</evidence>
<evidence type="ECO:0000256" key="10">
    <source>
        <dbReference type="ARBA" id="ARBA00023004"/>
    </source>
</evidence>
<dbReference type="Pfam" id="PF06968">
    <property type="entry name" value="BATS"/>
    <property type="match status" value="1"/>
</dbReference>
<evidence type="ECO:0000256" key="8">
    <source>
        <dbReference type="ARBA" id="ARBA00022723"/>
    </source>
</evidence>
<dbReference type="GO" id="GO:0051539">
    <property type="term" value="F:4 iron, 4 sulfur cluster binding"/>
    <property type="evidence" value="ECO:0007669"/>
    <property type="project" value="UniProtKB-KW"/>
</dbReference>
<feature type="region of interest" description="Disordered" evidence="15">
    <location>
        <begin position="1"/>
        <end position="25"/>
    </location>
</feature>
<dbReference type="SFLD" id="SFLDS00029">
    <property type="entry name" value="Radical_SAM"/>
    <property type="match status" value="1"/>
</dbReference>
<comment type="cofactor">
    <cofactor evidence="14">
        <name>[2Fe-2S] cluster</name>
        <dbReference type="ChEBI" id="CHEBI:190135"/>
    </cofactor>
    <text evidence="14">Binds 1 [2Fe-2S] cluster. The cluster is coordinated with 3 cysteines and 1 arginine.</text>
</comment>
<name>A0AAW3X1R5_9CLOT</name>
<evidence type="ECO:0000256" key="5">
    <source>
        <dbReference type="ARBA" id="ARBA00022679"/>
    </source>
</evidence>
<dbReference type="SFLD" id="SFLDG01278">
    <property type="entry name" value="biotin_synthase_like"/>
    <property type="match status" value="1"/>
</dbReference>
<dbReference type="PANTHER" id="PTHR22976">
    <property type="entry name" value="BIOTIN SYNTHASE"/>
    <property type="match status" value="1"/>
</dbReference>
<dbReference type="InterPro" id="IPR013785">
    <property type="entry name" value="Aldolase_TIM"/>
</dbReference>
<feature type="binding site" evidence="13 14">
    <location>
        <position position="151"/>
    </location>
    <ligand>
        <name>[2Fe-2S] cluster</name>
        <dbReference type="ChEBI" id="CHEBI:190135"/>
    </ligand>
</feature>
<accession>A0AAW3X1R5</accession>